<evidence type="ECO:0000256" key="3">
    <source>
        <dbReference type="ARBA" id="ARBA00023277"/>
    </source>
</evidence>
<keyword evidence="2 5" id="KW-0413">Isomerase</keyword>
<evidence type="ECO:0000259" key="4">
    <source>
        <dbReference type="Pfam" id="PF11762"/>
    </source>
</evidence>
<dbReference type="KEGG" id="pta:HPL003_19870"/>
<dbReference type="Pfam" id="PF11762">
    <property type="entry name" value="Arabinose_Iso_C"/>
    <property type="match status" value="1"/>
</dbReference>
<feature type="domain" description="L-arabinose isomerase C-terminal" evidence="4">
    <location>
        <begin position="3"/>
        <end position="87"/>
    </location>
</feature>
<gene>
    <name evidence="5" type="ordered locus">HPL003_19870</name>
</gene>
<dbReference type="PANTHER" id="PTHR38464:SF1">
    <property type="entry name" value="L-ARABINOSE ISOMERASE"/>
    <property type="match status" value="1"/>
</dbReference>
<dbReference type="AlphaFoldDB" id="G7W356"/>
<dbReference type="InterPro" id="IPR004216">
    <property type="entry name" value="Fuc/Ara_isomerase_C"/>
</dbReference>
<dbReference type="PANTHER" id="PTHR38464">
    <property type="entry name" value="L-ARABINOSE ISOMERASE"/>
    <property type="match status" value="1"/>
</dbReference>
<evidence type="ECO:0000313" key="6">
    <source>
        <dbReference type="Proteomes" id="UP000005876"/>
    </source>
</evidence>
<protein>
    <submittedName>
        <fullName evidence="5">L-arabinose isomerase</fullName>
        <ecNumber evidence="5">5.3.1.4</ecNumber>
    </submittedName>
</protein>
<dbReference type="InterPro" id="IPR003762">
    <property type="entry name" value="Lara_isomerase"/>
</dbReference>
<dbReference type="eggNOG" id="COG2160">
    <property type="taxonomic scope" value="Bacteria"/>
</dbReference>
<evidence type="ECO:0000313" key="5">
    <source>
        <dbReference type="EMBL" id="AET60712.1"/>
    </source>
</evidence>
<keyword evidence="1" id="KW-0054">Arabinose catabolism</keyword>
<organism evidence="5 6">
    <name type="scientific">Paenibacillus terrae (strain HPL-003)</name>
    <dbReference type="NCBI Taxonomy" id="985665"/>
    <lineage>
        <taxon>Bacteria</taxon>
        <taxon>Bacillati</taxon>
        <taxon>Bacillota</taxon>
        <taxon>Bacilli</taxon>
        <taxon>Bacillales</taxon>
        <taxon>Paenibacillaceae</taxon>
        <taxon>Paenibacillus</taxon>
    </lineage>
</organism>
<reference evidence="5 6" key="3">
    <citation type="journal article" date="2012" name="J. Bacteriol.">
        <title>Genome Sequence of Paenibacillus terrae HPL-003, a Xylanase-Producing Bacterium Isolated from Soil Found in Forest Residue.</title>
        <authorList>
            <person name="Shin S.H."/>
            <person name="Kim S."/>
            <person name="Kim J.Y."/>
            <person name="Song H.Y."/>
            <person name="Cho S.J."/>
            <person name="Kim D.R."/>
            <person name="Lee K.I."/>
            <person name="Lim H.K."/>
            <person name="Park N.J."/>
            <person name="Hwang I.T."/>
            <person name="Yang K.S."/>
        </authorList>
    </citation>
    <scope>NUCLEOTIDE SEQUENCE [LARGE SCALE GENOMIC DNA]</scope>
    <source>
        <strain evidence="5 6">HPL-003</strain>
    </source>
</reference>
<dbReference type="GO" id="GO:0008733">
    <property type="term" value="F:L-arabinose isomerase activity"/>
    <property type="evidence" value="ECO:0007669"/>
    <property type="project" value="UniProtKB-EC"/>
</dbReference>
<dbReference type="SUPFAM" id="SSF50443">
    <property type="entry name" value="FucI/AraA C-terminal domain-like"/>
    <property type="match status" value="1"/>
</dbReference>
<accession>G7W356</accession>
<dbReference type="STRING" id="985665.HPL003_19870"/>
<dbReference type="EMBL" id="CP003107">
    <property type="protein sequence ID" value="AET60712.1"/>
    <property type="molecule type" value="Genomic_DNA"/>
</dbReference>
<proteinExistence type="predicted"/>
<reference key="2">
    <citation type="submission" date="2011-11" db="EMBL/GenBank/DDBJ databases">
        <authorList>
            <person name="Shin S.H."/>
            <person name="Kim S."/>
            <person name="Kim J.Y."/>
        </authorList>
    </citation>
    <scope>NUCLEOTIDE SEQUENCE</scope>
    <source>
        <strain>HPL-003</strain>
    </source>
</reference>
<dbReference type="GO" id="GO:0019569">
    <property type="term" value="P:L-arabinose catabolic process to D-xylulose 5-phosphate"/>
    <property type="evidence" value="ECO:0007669"/>
    <property type="project" value="TreeGrafter"/>
</dbReference>
<dbReference type="GO" id="GO:0005829">
    <property type="term" value="C:cytosol"/>
    <property type="evidence" value="ECO:0007669"/>
    <property type="project" value="TreeGrafter"/>
</dbReference>
<reference evidence="6" key="1">
    <citation type="submission" date="2011-11" db="EMBL/GenBank/DDBJ databases">
        <title>Complete sequence of Paenibacillus terrae HPL-003.</title>
        <authorList>
            <person name="Shin S.H."/>
            <person name="Kim S."/>
            <person name="Kim J.Y."/>
        </authorList>
    </citation>
    <scope>NUCLEOTIDE SEQUENCE [LARGE SCALE GENOMIC DNA]</scope>
    <source>
        <strain evidence="6">HPL-003</strain>
    </source>
</reference>
<name>G7W356_PAETH</name>
<dbReference type="HOGENOM" id="CLU_2396891_0_0_9"/>
<dbReference type="Proteomes" id="UP000005876">
    <property type="component" value="Chromosome"/>
</dbReference>
<evidence type="ECO:0000256" key="1">
    <source>
        <dbReference type="ARBA" id="ARBA00022935"/>
    </source>
</evidence>
<dbReference type="InterPro" id="IPR024664">
    <property type="entry name" value="Ara_Isoase_C"/>
</dbReference>
<dbReference type="EC" id="5.3.1.4" evidence="5"/>
<keyword evidence="3" id="KW-0119">Carbohydrate metabolism</keyword>
<evidence type="ECO:0000256" key="2">
    <source>
        <dbReference type="ARBA" id="ARBA00023235"/>
    </source>
</evidence>
<sequence>MKMEDYTYHLEPGNELNLGSHMLEVCPTIAVNKPRIDVQPLGIGGKADPARLIFEGKPGPALVASIIELGGRYRLIINQIHGTEIKTKCRNCL</sequence>